<protein>
    <submittedName>
        <fullName evidence="3">Uncharacterized protein</fullName>
    </submittedName>
</protein>
<dbReference type="AlphaFoldDB" id="A0AAD5H0S5"/>
<dbReference type="Proteomes" id="UP001205105">
    <property type="component" value="Unassembled WGS sequence"/>
</dbReference>
<dbReference type="EMBL" id="JADXDR010000218">
    <property type="protein sequence ID" value="KAI7835895.1"/>
    <property type="molecule type" value="Genomic_DNA"/>
</dbReference>
<evidence type="ECO:0000256" key="2">
    <source>
        <dbReference type="SAM" id="MobiDB-lite"/>
    </source>
</evidence>
<gene>
    <name evidence="3" type="ORF">COHA_010217</name>
</gene>
<comment type="caution">
    <text evidence="3">The sequence shown here is derived from an EMBL/GenBank/DDBJ whole genome shotgun (WGS) entry which is preliminary data.</text>
</comment>
<sequence>MADMRVVPPLHTPTLSEVVLCDHRNTLTLFSHFFKAAAAAEAATAAGSEASPERLMLKLGHPSPSSPACRCPAQAEEQVMYPALQAHCGPEGALLAEHAAREHRELSREVDSVLGILLEDHDRLLAGQPMPVAELLVKRRQLIKRMQELEQAFIAHQVEEEANVLPRLATALPAAPSPTHSAQEQRSMAVAFYHAKQKVELLRPGGTTGTGAAAGGSVMAVDTPAGA</sequence>
<proteinExistence type="predicted"/>
<accession>A0AAD5H0S5</accession>
<evidence type="ECO:0000256" key="1">
    <source>
        <dbReference type="SAM" id="Coils"/>
    </source>
</evidence>
<reference evidence="3" key="1">
    <citation type="submission" date="2020-11" db="EMBL/GenBank/DDBJ databases">
        <title>Chlorella ohadii genome sequencing and assembly.</title>
        <authorList>
            <person name="Murik O."/>
            <person name="Treves H."/>
            <person name="Kedem I."/>
            <person name="Shotland Y."/>
            <person name="Kaplan A."/>
        </authorList>
    </citation>
    <scope>NUCLEOTIDE SEQUENCE</scope>
    <source>
        <strain evidence="3">1</strain>
    </source>
</reference>
<feature type="region of interest" description="Disordered" evidence="2">
    <location>
        <begin position="206"/>
        <end position="227"/>
    </location>
</feature>
<evidence type="ECO:0000313" key="4">
    <source>
        <dbReference type="Proteomes" id="UP001205105"/>
    </source>
</evidence>
<keyword evidence="1" id="KW-0175">Coiled coil</keyword>
<name>A0AAD5H0S5_9CHLO</name>
<organism evidence="3 4">
    <name type="scientific">Chlorella ohadii</name>
    <dbReference type="NCBI Taxonomy" id="2649997"/>
    <lineage>
        <taxon>Eukaryota</taxon>
        <taxon>Viridiplantae</taxon>
        <taxon>Chlorophyta</taxon>
        <taxon>core chlorophytes</taxon>
        <taxon>Trebouxiophyceae</taxon>
        <taxon>Chlorellales</taxon>
        <taxon>Chlorellaceae</taxon>
        <taxon>Chlorella clade</taxon>
        <taxon>Chlorella</taxon>
    </lineage>
</organism>
<evidence type="ECO:0000313" key="3">
    <source>
        <dbReference type="EMBL" id="KAI7835895.1"/>
    </source>
</evidence>
<feature type="coiled-coil region" evidence="1">
    <location>
        <begin position="132"/>
        <end position="159"/>
    </location>
</feature>
<keyword evidence="4" id="KW-1185">Reference proteome</keyword>